<dbReference type="PANTHER" id="PTHR11104:SF0">
    <property type="entry name" value="SPBETA PROPHAGE-DERIVED AMINOGLYCOSIDE N(3')-ACETYLTRANSFERASE-LIKE PROTEIN YOKD"/>
    <property type="match status" value="1"/>
</dbReference>
<dbReference type="InterPro" id="IPR003679">
    <property type="entry name" value="Amioglycoside_AcTrfase"/>
</dbReference>
<dbReference type="AlphaFoldDB" id="A0A4S1DZ74"/>
<gene>
    <name evidence="6" type="ORF">EM932_09145</name>
</gene>
<dbReference type="EMBL" id="SRSO01000010">
    <property type="protein sequence ID" value="TGV02872.1"/>
    <property type="molecule type" value="Genomic_DNA"/>
</dbReference>
<evidence type="ECO:0000256" key="4">
    <source>
        <dbReference type="ARBA" id="ARBA00023315"/>
    </source>
</evidence>
<evidence type="ECO:0000256" key="3">
    <source>
        <dbReference type="ARBA" id="ARBA00022679"/>
    </source>
</evidence>
<comment type="similarity">
    <text evidence="1 5">Belongs to the antibiotic N-acetyltransferase family.</text>
</comment>
<dbReference type="OrthoDB" id="7330654at2"/>
<keyword evidence="5" id="KW-0046">Antibiotic resistance</keyword>
<accession>A0A4S1DZ74</accession>
<sequence>MKHVFFESLENLDIKNDDIVLVHSSYKSLGQMPFRANDFLNFFIEYLYRGTLIFPGLSHKHVNALNPCFDNRKTKSCVGFLPELFRQSFRVNRSMHPTHSVCAIGKEAMSITESHGLDNTPCGPNSPFALLPKYNGKILMLGCGLKPNTSMHAIEETIEPPYLFGETVNYTLINKEGNCYNKDYTTHNFDGFVQRYDRIIDSNTDNWIKKGKIFKAECSILTAKKLWNEASKMLKLDSHYFVEKTENLN</sequence>
<reference evidence="6 7" key="1">
    <citation type="submission" date="2019-04" db="EMBL/GenBank/DDBJ databases">
        <authorList>
            <person name="Liu A."/>
        </authorList>
    </citation>
    <scope>NUCLEOTIDE SEQUENCE [LARGE SCALE GENOMIC DNA]</scope>
    <source>
        <strain evidence="6 7">RZ03</strain>
    </source>
</reference>
<evidence type="ECO:0000313" key="7">
    <source>
        <dbReference type="Proteomes" id="UP000307602"/>
    </source>
</evidence>
<dbReference type="EC" id="2.3.1.-" evidence="5"/>
<dbReference type="Pfam" id="PF02522">
    <property type="entry name" value="Antibiotic_NAT"/>
    <property type="match status" value="1"/>
</dbReference>
<comment type="caution">
    <text evidence="6">The sequence shown here is derived from an EMBL/GenBank/DDBJ whole genome shotgun (WGS) entry which is preliminary data.</text>
</comment>
<organism evidence="6 7">
    <name type="scientific">Flavivirga rizhaonensis</name>
    <dbReference type="NCBI Taxonomy" id="2559571"/>
    <lineage>
        <taxon>Bacteria</taxon>
        <taxon>Pseudomonadati</taxon>
        <taxon>Bacteroidota</taxon>
        <taxon>Flavobacteriia</taxon>
        <taxon>Flavobacteriales</taxon>
        <taxon>Flavobacteriaceae</taxon>
        <taxon>Flavivirga</taxon>
    </lineage>
</organism>
<evidence type="ECO:0000256" key="5">
    <source>
        <dbReference type="RuleBase" id="RU365031"/>
    </source>
</evidence>
<dbReference type="Proteomes" id="UP000307602">
    <property type="component" value="Unassembled WGS sequence"/>
</dbReference>
<evidence type="ECO:0000313" key="6">
    <source>
        <dbReference type="EMBL" id="TGV02872.1"/>
    </source>
</evidence>
<evidence type="ECO:0000256" key="2">
    <source>
        <dbReference type="ARBA" id="ARBA00012882"/>
    </source>
</evidence>
<protein>
    <recommendedName>
        <fullName evidence="2 5">Aminoglycoside N(3)-acetyltransferase</fullName>
        <ecNumber evidence="5">2.3.1.-</ecNumber>
    </recommendedName>
</protein>
<name>A0A4S1DZ74_9FLAO</name>
<dbReference type="GO" id="GO:0046353">
    <property type="term" value="F:aminoglycoside 3-N-acetyltransferase activity"/>
    <property type="evidence" value="ECO:0007669"/>
    <property type="project" value="UniProtKB-EC"/>
</dbReference>
<keyword evidence="4 5" id="KW-0012">Acyltransferase</keyword>
<dbReference type="GO" id="GO:0046677">
    <property type="term" value="P:response to antibiotic"/>
    <property type="evidence" value="ECO:0007669"/>
    <property type="project" value="UniProtKB-KW"/>
</dbReference>
<comment type="catalytic activity">
    <reaction evidence="5">
        <text>a 2-deoxystreptamine antibiotic + acetyl-CoA = an N(3)-acetyl-2-deoxystreptamine antibiotic + CoA + H(+)</text>
        <dbReference type="Rhea" id="RHEA:12665"/>
        <dbReference type="ChEBI" id="CHEBI:15378"/>
        <dbReference type="ChEBI" id="CHEBI:57287"/>
        <dbReference type="ChEBI" id="CHEBI:57288"/>
        <dbReference type="ChEBI" id="CHEBI:57921"/>
        <dbReference type="ChEBI" id="CHEBI:77452"/>
        <dbReference type="EC" id="2.3.1.81"/>
    </reaction>
</comment>
<dbReference type="RefSeq" id="WP_135876882.1">
    <property type="nucleotide sequence ID" value="NZ_SRSO01000010.1"/>
</dbReference>
<dbReference type="PANTHER" id="PTHR11104">
    <property type="entry name" value="AMINOGLYCOSIDE N3-ACETYLTRANSFERASE"/>
    <property type="match status" value="1"/>
</dbReference>
<keyword evidence="3 5" id="KW-0808">Transferase</keyword>
<keyword evidence="7" id="KW-1185">Reference proteome</keyword>
<dbReference type="InterPro" id="IPR028345">
    <property type="entry name" value="Antibiotic_NAT-like"/>
</dbReference>
<evidence type="ECO:0000256" key="1">
    <source>
        <dbReference type="ARBA" id="ARBA00006383"/>
    </source>
</evidence>
<proteinExistence type="inferred from homology"/>
<dbReference type="SUPFAM" id="SSF110710">
    <property type="entry name" value="TTHA0583/YokD-like"/>
    <property type="match status" value="1"/>
</dbReference>